<feature type="region of interest" description="Disordered" evidence="1">
    <location>
        <begin position="1"/>
        <end position="26"/>
    </location>
</feature>
<dbReference type="EMBL" id="JAKWJU010000002">
    <property type="protein sequence ID" value="MCH6162063.1"/>
    <property type="molecule type" value="Genomic_DNA"/>
</dbReference>
<dbReference type="Gene3D" id="3.40.640.10">
    <property type="entry name" value="Type I PLP-dependent aspartate aminotransferase-like (Major domain)"/>
    <property type="match status" value="1"/>
</dbReference>
<evidence type="ECO:0000313" key="3">
    <source>
        <dbReference type="EMBL" id="MCH6162063.1"/>
    </source>
</evidence>
<gene>
    <name evidence="3" type="ORF">MMA15_17235</name>
</gene>
<evidence type="ECO:0000313" key="4">
    <source>
        <dbReference type="Proteomes" id="UP001166784"/>
    </source>
</evidence>
<accession>A0ABS9T0K8</accession>
<name>A0ABS9T0K8_9ACTN</name>
<dbReference type="RefSeq" id="WP_241060842.1">
    <property type="nucleotide sequence ID" value="NZ_JAKWJU010000002.1"/>
</dbReference>
<dbReference type="InterPro" id="IPR015422">
    <property type="entry name" value="PyrdxlP-dep_Trfase_small"/>
</dbReference>
<proteinExistence type="predicted"/>
<dbReference type="SUPFAM" id="SSF53383">
    <property type="entry name" value="PLP-dependent transferases"/>
    <property type="match status" value="1"/>
</dbReference>
<dbReference type="InterPro" id="IPR000192">
    <property type="entry name" value="Aminotrans_V_dom"/>
</dbReference>
<reference evidence="3" key="2">
    <citation type="journal article" date="2023" name="Int. J. Syst. Evol. Microbiol.">
        <title>Streptomyces marispadix sp. nov., isolated from marine beach sediment of the Northern Coast of Portugal.</title>
        <authorList>
            <person name="dos Santos J.D.N."/>
            <person name="Vitorino I.R."/>
            <person name="Kallscheuer N."/>
            <person name="Srivastava A."/>
            <person name="Krautwurst S."/>
            <person name="Marz M."/>
            <person name="Jogler C."/>
            <person name="Lobo Da Cunha A."/>
            <person name="Catita J."/>
            <person name="Goncalves H."/>
            <person name="Gonzalez I."/>
            <person name="Reyes F."/>
            <person name="Lage O.M."/>
        </authorList>
    </citation>
    <scope>NUCLEOTIDE SEQUENCE</scope>
    <source>
        <strain evidence="3">M600PL45_2</strain>
    </source>
</reference>
<dbReference type="InterPro" id="IPR015424">
    <property type="entry name" value="PyrdxlP-dep_Trfase"/>
</dbReference>
<dbReference type="Pfam" id="PF00266">
    <property type="entry name" value="Aminotran_5"/>
    <property type="match status" value="1"/>
</dbReference>
<feature type="domain" description="Aminotransferase class V" evidence="2">
    <location>
        <begin position="78"/>
        <end position="379"/>
    </location>
</feature>
<evidence type="ECO:0000259" key="2">
    <source>
        <dbReference type="Pfam" id="PF00266"/>
    </source>
</evidence>
<dbReference type="Proteomes" id="UP001166784">
    <property type="component" value="Unassembled WGS sequence"/>
</dbReference>
<keyword evidence="3" id="KW-0032">Aminotransferase</keyword>
<reference evidence="3" key="1">
    <citation type="submission" date="2022-03" db="EMBL/GenBank/DDBJ databases">
        <authorList>
            <person name="Santos J.D.N."/>
            <person name="Kallscheuer N."/>
            <person name="Jogler C."/>
            <person name="Lage O.M."/>
        </authorList>
    </citation>
    <scope>NUCLEOTIDE SEQUENCE</scope>
    <source>
        <strain evidence="3">M600PL45_2</strain>
    </source>
</reference>
<evidence type="ECO:0000256" key="1">
    <source>
        <dbReference type="SAM" id="MobiDB-lite"/>
    </source>
</evidence>
<dbReference type="InterPro" id="IPR015421">
    <property type="entry name" value="PyrdxlP-dep_Trfase_major"/>
</dbReference>
<keyword evidence="4" id="KW-1185">Reference proteome</keyword>
<dbReference type="GO" id="GO:0008483">
    <property type="term" value="F:transaminase activity"/>
    <property type="evidence" value="ECO:0007669"/>
    <property type="project" value="UniProtKB-KW"/>
</dbReference>
<comment type="caution">
    <text evidence="3">The sequence shown here is derived from an EMBL/GenBank/DDBJ whole genome shotgun (WGS) entry which is preliminary data.</text>
</comment>
<dbReference type="PANTHER" id="PTHR43586:SF15">
    <property type="entry name" value="BLR3095 PROTEIN"/>
    <property type="match status" value="1"/>
</dbReference>
<protein>
    <submittedName>
        <fullName evidence="3">Aminotransferase class V-fold PLP-dependent enzyme</fullName>
    </submittedName>
</protein>
<dbReference type="PANTHER" id="PTHR43586">
    <property type="entry name" value="CYSTEINE DESULFURASE"/>
    <property type="match status" value="1"/>
</dbReference>
<sequence length="408" mass="43948">MAARRPQAGTDAGETEGPADPAGTARLPDYTAYFGDQDGHVWLNTAHQGPMPASAVRAACEAAQEKAAPHLIPDGAFIERPEQLRGLLAAFVGGSPEEIVLGDSTSHGLNAIAYGLGWREGDEVLCVEGDYPATVLPWLAQRQHGVRVRFVPRGPYGFVDPERVRDTITPRTRVFALTWVDSFTGAAADLGALGGICRAAGVLFVVNGSQAVGARPVDVAAAPVDALVSCGYKWMCGPYGTGFAWLAPSLLSKIQARRVYWLAQQRGRGLEHMRSYTIEDVGVRGLDVFCPAAFLNTAAWKSAVELLAHIGSEAVHAHGQRLVQRLLDGIDRELYEPVGPSTPPERSNLVVFRPRRGRADRTAALLEREGIHIAVREGNIRLAPHLCNTVQHVDRALEVLNCAPSRGR</sequence>
<dbReference type="Gene3D" id="3.90.1150.10">
    <property type="entry name" value="Aspartate Aminotransferase, domain 1"/>
    <property type="match status" value="1"/>
</dbReference>
<organism evidence="3 4">
    <name type="scientific">Streptomyces marispadix</name>
    <dbReference type="NCBI Taxonomy" id="2922868"/>
    <lineage>
        <taxon>Bacteria</taxon>
        <taxon>Bacillati</taxon>
        <taxon>Actinomycetota</taxon>
        <taxon>Actinomycetes</taxon>
        <taxon>Kitasatosporales</taxon>
        <taxon>Streptomycetaceae</taxon>
        <taxon>Streptomyces</taxon>
    </lineage>
</organism>
<keyword evidence="3" id="KW-0808">Transferase</keyword>